<evidence type="ECO:0000256" key="2">
    <source>
        <dbReference type="ARBA" id="ARBA00022670"/>
    </source>
</evidence>
<evidence type="ECO:0000256" key="5">
    <source>
        <dbReference type="ARBA" id="ARBA00022801"/>
    </source>
</evidence>
<feature type="domain" description="RanBP2-type" evidence="11">
    <location>
        <begin position="363"/>
        <end position="396"/>
    </location>
</feature>
<comment type="similarity">
    <text evidence="1">Belongs to the peptidase C2 family.</text>
</comment>
<sequence>MALFDGGITPDDLLQGSIGNCWLVAALACLAEFPDAVRKMFHSEELIPSGEMVLQLFDKRCQPTTISVDEFIPCHEREWWDDEGTPLFARPHGNESWVLLVEKAFAKMLGSYRQLSGGNCCIAFRAFTGERDTFAWARSAGESARVDGEWKRVQLALGEDHFEFQPGSEERRDSDGLWPELRGYDRRSFLVACALSARHGAEHVRVDGLVEGHAYSLLRVVEFQGFRLVFLRNPWGNDKRWNGRWCDGDEAWERNPSVRARLRPNFLDDGAFWMAWGDFQASFDFIFVSACPMRLGAAADEHARHSEEASVPKVSQPARARRAPVRALAGRLPTVGAGTRVELLSGRMVEVVEWDEVAGLYTVRGVPVPYWTCAGCGEVNRRRREKCNVCSGPRSVELSTEVTRVPPEEVLLAPGTEVELRGLRHFPELNGRQGTVVAYDRVSGRYHVDLADGGGVRALPPPRLLVRRGPVREAEHGRWAPLAPWPSPVDEPLAPDEVRCDRQEELDALLRGLDEHLRLLEDVRLPRQSPLLRGQQLLPQGPLLGRPVPELRGSAPGLQLPLTLRFAARAAASAGLGPAGSYLLAILRFERALSEALRDEELSRPAAPGRASLFWLGGGGVAEPRAGGLGPPGRGRAAEAPAGGPASRAAGRAGAARQRGQRPPGAAGRWMCPDCGRVSCEDADLCEGCAPEGG</sequence>
<keyword evidence="6 8" id="KW-0788">Thiol protease</keyword>
<evidence type="ECO:0000256" key="7">
    <source>
        <dbReference type="ARBA" id="ARBA00022833"/>
    </source>
</evidence>
<protein>
    <recommendedName>
        <fullName evidence="15">Calpain-15</fullName>
    </recommendedName>
</protein>
<dbReference type="Proteomes" id="UP001189429">
    <property type="component" value="Unassembled WGS sequence"/>
</dbReference>
<dbReference type="InterPro" id="IPR001876">
    <property type="entry name" value="Znf_RanBP2"/>
</dbReference>
<organism evidence="13 14">
    <name type="scientific">Prorocentrum cordatum</name>
    <dbReference type="NCBI Taxonomy" id="2364126"/>
    <lineage>
        <taxon>Eukaryota</taxon>
        <taxon>Sar</taxon>
        <taxon>Alveolata</taxon>
        <taxon>Dinophyceae</taxon>
        <taxon>Prorocentrales</taxon>
        <taxon>Prorocentraceae</taxon>
        <taxon>Prorocentrum</taxon>
    </lineage>
</organism>
<dbReference type="PROSITE" id="PS01358">
    <property type="entry name" value="ZF_RANBP2_1"/>
    <property type="match status" value="1"/>
</dbReference>
<keyword evidence="7" id="KW-0862">Zinc</keyword>
<dbReference type="InterPro" id="IPR036443">
    <property type="entry name" value="Znf_RanBP2_sf"/>
</dbReference>
<proteinExistence type="inferred from homology"/>
<dbReference type="SUPFAM" id="SSF90209">
    <property type="entry name" value="Ran binding protein zinc finger-like"/>
    <property type="match status" value="1"/>
</dbReference>
<dbReference type="Gene3D" id="3.90.70.10">
    <property type="entry name" value="Cysteine proteinases"/>
    <property type="match status" value="1"/>
</dbReference>
<dbReference type="PROSITE" id="PS00139">
    <property type="entry name" value="THIOL_PROTEASE_CYS"/>
    <property type="match status" value="1"/>
</dbReference>
<keyword evidence="3" id="KW-0479">Metal-binding</keyword>
<dbReference type="InterPro" id="IPR000169">
    <property type="entry name" value="Pept_cys_AS"/>
</dbReference>
<evidence type="ECO:0000256" key="10">
    <source>
        <dbReference type="SAM" id="MobiDB-lite"/>
    </source>
</evidence>
<evidence type="ECO:0000256" key="4">
    <source>
        <dbReference type="ARBA" id="ARBA00022771"/>
    </source>
</evidence>
<comment type="caution">
    <text evidence="13">The sequence shown here is derived from an EMBL/GenBank/DDBJ whole genome shotgun (WGS) entry which is preliminary data.</text>
</comment>
<feature type="active site" evidence="8">
    <location>
        <position position="233"/>
    </location>
</feature>
<feature type="domain" description="Calpain catalytic" evidence="12">
    <location>
        <begin position="1"/>
        <end position="292"/>
    </location>
</feature>
<dbReference type="InterPro" id="IPR038765">
    <property type="entry name" value="Papain-like_cys_pep_sf"/>
</dbReference>
<dbReference type="EMBL" id="CAUYUJ010016347">
    <property type="protein sequence ID" value="CAK0864253.1"/>
    <property type="molecule type" value="Genomic_DNA"/>
</dbReference>
<dbReference type="PROSITE" id="PS50203">
    <property type="entry name" value="CALPAIN_CAT"/>
    <property type="match status" value="1"/>
</dbReference>
<dbReference type="PRINTS" id="PR00704">
    <property type="entry name" value="CALPAIN"/>
</dbReference>
<feature type="compositionally biased region" description="Low complexity" evidence="10">
    <location>
        <begin position="634"/>
        <end position="669"/>
    </location>
</feature>
<dbReference type="PANTHER" id="PTHR10183:SF379">
    <property type="entry name" value="CALPAIN-5"/>
    <property type="match status" value="1"/>
</dbReference>
<gene>
    <name evidence="13" type="ORF">PCOR1329_LOCUS52187</name>
</gene>
<keyword evidence="2 8" id="KW-0645">Protease</keyword>
<evidence type="ECO:0000256" key="9">
    <source>
        <dbReference type="PROSITE-ProRule" id="PRU00322"/>
    </source>
</evidence>
<accession>A0ABN9UW49</accession>
<dbReference type="SUPFAM" id="SSF54001">
    <property type="entry name" value="Cysteine proteinases"/>
    <property type="match status" value="1"/>
</dbReference>
<reference evidence="13" key="1">
    <citation type="submission" date="2023-10" db="EMBL/GenBank/DDBJ databases">
        <authorList>
            <person name="Chen Y."/>
            <person name="Shah S."/>
            <person name="Dougan E. K."/>
            <person name="Thang M."/>
            <person name="Chan C."/>
        </authorList>
    </citation>
    <scope>NUCLEOTIDE SEQUENCE [LARGE SCALE GENOMIC DNA]</scope>
</reference>
<dbReference type="InterPro" id="IPR001300">
    <property type="entry name" value="Peptidase_C2_calpain_cat"/>
</dbReference>
<name>A0ABN9UW49_9DINO</name>
<keyword evidence="5 8" id="KW-0378">Hydrolase</keyword>
<evidence type="ECO:0008006" key="15">
    <source>
        <dbReference type="Google" id="ProtNLM"/>
    </source>
</evidence>
<evidence type="ECO:0000259" key="12">
    <source>
        <dbReference type="PROSITE" id="PS50203"/>
    </source>
</evidence>
<keyword evidence="4 9" id="KW-0863">Zinc-finger</keyword>
<dbReference type="InterPro" id="IPR022684">
    <property type="entry name" value="Calpain_cysteine_protease"/>
</dbReference>
<feature type="active site" evidence="8">
    <location>
        <position position="21"/>
    </location>
</feature>
<dbReference type="PROSITE" id="PS50199">
    <property type="entry name" value="ZF_RANBP2_2"/>
    <property type="match status" value="1"/>
</dbReference>
<evidence type="ECO:0000313" key="14">
    <source>
        <dbReference type="Proteomes" id="UP001189429"/>
    </source>
</evidence>
<evidence type="ECO:0000256" key="1">
    <source>
        <dbReference type="ARBA" id="ARBA00007623"/>
    </source>
</evidence>
<evidence type="ECO:0000313" key="13">
    <source>
        <dbReference type="EMBL" id="CAK0864253.1"/>
    </source>
</evidence>
<dbReference type="SMART" id="SM00230">
    <property type="entry name" value="CysPc"/>
    <property type="match status" value="1"/>
</dbReference>
<evidence type="ECO:0000256" key="6">
    <source>
        <dbReference type="ARBA" id="ARBA00022807"/>
    </source>
</evidence>
<evidence type="ECO:0000259" key="11">
    <source>
        <dbReference type="PROSITE" id="PS50199"/>
    </source>
</evidence>
<dbReference type="Pfam" id="PF00648">
    <property type="entry name" value="Peptidase_C2"/>
    <property type="match status" value="1"/>
</dbReference>
<feature type="active site" evidence="8">
    <location>
        <position position="213"/>
    </location>
</feature>
<keyword evidence="14" id="KW-1185">Reference proteome</keyword>
<dbReference type="PANTHER" id="PTHR10183">
    <property type="entry name" value="CALPAIN"/>
    <property type="match status" value="1"/>
</dbReference>
<feature type="region of interest" description="Disordered" evidence="10">
    <location>
        <begin position="625"/>
        <end position="671"/>
    </location>
</feature>
<evidence type="ECO:0000256" key="8">
    <source>
        <dbReference type="PROSITE-ProRule" id="PRU00239"/>
    </source>
</evidence>
<evidence type="ECO:0000256" key="3">
    <source>
        <dbReference type="ARBA" id="ARBA00022723"/>
    </source>
</evidence>